<evidence type="ECO:0000256" key="3">
    <source>
        <dbReference type="ARBA" id="ARBA00022475"/>
    </source>
</evidence>
<keyword evidence="5 15" id="KW-0812">Transmembrane</keyword>
<dbReference type="CDD" id="cd19501">
    <property type="entry name" value="RecA-like_FtsH"/>
    <property type="match status" value="1"/>
</dbReference>
<comment type="function">
    <text evidence="15">Acts as a processive, ATP-dependent zinc metallopeptidase for both cytoplasmic and membrane proteins. Plays a role in the quality control of integral membrane proteins.</text>
</comment>
<dbReference type="HAMAP" id="MF_01458">
    <property type="entry name" value="FtsH"/>
    <property type="match status" value="1"/>
</dbReference>
<sequence length="636" mass="71216">MEQYKELGKHRKRFLVALLLILVIYGLSTLFVRPAAPEFKIDYDIFRSEVRDGNVESVHVQGERIDGVLSQNRTRTLQGNRTVEYNEFFTFLPSFGDDKLLDFLTENDVAIATTPAEEDGGFLWYAIISLLPFFLIVGLIYYQYKRMRGQGGGPGMGLFNIGKSKAKLYEASETRKTFDDVAGADNAKNELKEVITFLKDPEKIQKLGGEAPKGTLLVGPPGCGKTLLAKAVAGEAGVPFYSISGSVFMEMFVGVGASRVRNMFEEAKKNAPSIIFIDELDSIGRRRGAGLGGGHDEREQTLNQLLSEMDGFEANENVVVMSATNRPDILDPALLRPGRFDRRITVDRPKRQARLDILRMYARKKPMAEDVDLDELARSTPGFSGADLENMLNEAALYAARADRKQITREDVENARDKVTMGLEQKGLSLTDEEKKLIAYHEGGHALTAAKLEHADPLHKISIIPRTRSLGATMQLPEDERYIYRKEYLLDRLATMMGGRASEFVVFGTLTSGAGSDLMEATKLARKMVLEWGMSDAFSHMALGGERENVFLGEEIAQRRDYAEETQHEVDRQVQLILDESYERARAIVEKHRDELDTLVERLLEEEEMSGPELRELLGAPEPRDANDQQKGSSQQ</sequence>
<dbReference type="EC" id="3.4.24.-" evidence="15"/>
<dbReference type="Pfam" id="PF06480">
    <property type="entry name" value="FtsH_ext"/>
    <property type="match status" value="1"/>
</dbReference>
<feature type="transmembrane region" description="Helical" evidence="15">
    <location>
        <begin position="122"/>
        <end position="142"/>
    </location>
</feature>
<evidence type="ECO:0000256" key="8">
    <source>
        <dbReference type="ARBA" id="ARBA00022801"/>
    </source>
</evidence>
<evidence type="ECO:0000313" key="20">
    <source>
        <dbReference type="Proteomes" id="UP000448292"/>
    </source>
</evidence>
<comment type="similarity">
    <text evidence="14 15">In the central section; belongs to the AAA ATPase family.</text>
</comment>
<dbReference type="GO" id="GO:0005524">
    <property type="term" value="F:ATP binding"/>
    <property type="evidence" value="ECO:0007669"/>
    <property type="project" value="UniProtKB-UniRule"/>
</dbReference>
<evidence type="ECO:0000259" key="18">
    <source>
        <dbReference type="SMART" id="SM00382"/>
    </source>
</evidence>
<keyword evidence="7 15" id="KW-0547">Nucleotide-binding</keyword>
<dbReference type="Gene3D" id="3.40.50.300">
    <property type="entry name" value="P-loop containing nucleotide triphosphate hydrolases"/>
    <property type="match status" value="1"/>
</dbReference>
<feature type="binding site" evidence="15">
    <location>
        <position position="445"/>
    </location>
    <ligand>
        <name>Zn(2+)</name>
        <dbReference type="ChEBI" id="CHEBI:29105"/>
        <note>catalytic</note>
    </ligand>
</feature>
<dbReference type="PANTHER" id="PTHR23076:SF97">
    <property type="entry name" value="ATP-DEPENDENT ZINC METALLOPROTEASE YME1L1"/>
    <property type="match status" value="1"/>
</dbReference>
<dbReference type="Gene3D" id="1.20.58.760">
    <property type="entry name" value="Peptidase M41"/>
    <property type="match status" value="1"/>
</dbReference>
<feature type="active site" evidence="15">
    <location>
        <position position="442"/>
    </location>
</feature>
<keyword evidence="4 15" id="KW-0645">Protease</keyword>
<dbReference type="InterPro" id="IPR003959">
    <property type="entry name" value="ATPase_AAA_core"/>
</dbReference>
<keyword evidence="20" id="KW-1185">Reference proteome</keyword>
<dbReference type="GO" id="GO:0008270">
    <property type="term" value="F:zinc ion binding"/>
    <property type="evidence" value="ECO:0007669"/>
    <property type="project" value="UniProtKB-UniRule"/>
</dbReference>
<dbReference type="Pfam" id="PF01434">
    <property type="entry name" value="Peptidase_M41"/>
    <property type="match status" value="1"/>
</dbReference>
<evidence type="ECO:0000256" key="15">
    <source>
        <dbReference type="HAMAP-Rule" id="MF_01458"/>
    </source>
</evidence>
<comment type="caution">
    <text evidence="15">Lacks conserved residue(s) required for the propagation of feature annotation.</text>
</comment>
<dbReference type="OrthoDB" id="9809379at2"/>
<feature type="binding site" evidence="15">
    <location>
        <position position="517"/>
    </location>
    <ligand>
        <name>Zn(2+)</name>
        <dbReference type="ChEBI" id="CHEBI:29105"/>
        <note>catalytic</note>
    </ligand>
</feature>
<dbReference type="GO" id="GO:0051301">
    <property type="term" value="P:cell division"/>
    <property type="evidence" value="ECO:0007669"/>
    <property type="project" value="UniProtKB-KW"/>
</dbReference>
<dbReference type="FunFam" id="3.40.50.300:FF:000001">
    <property type="entry name" value="ATP-dependent zinc metalloprotease FtsH"/>
    <property type="match status" value="1"/>
</dbReference>
<dbReference type="GO" id="GO:0006508">
    <property type="term" value="P:proteolysis"/>
    <property type="evidence" value="ECO:0007669"/>
    <property type="project" value="UniProtKB-KW"/>
</dbReference>
<dbReference type="SUPFAM" id="SSF140990">
    <property type="entry name" value="FtsH protease domain-like"/>
    <property type="match status" value="1"/>
</dbReference>
<keyword evidence="19" id="KW-0132">Cell division</keyword>
<evidence type="ECO:0000256" key="1">
    <source>
        <dbReference type="ARBA" id="ARBA00004370"/>
    </source>
</evidence>
<feature type="transmembrane region" description="Helical" evidence="15">
    <location>
        <begin position="14"/>
        <end position="32"/>
    </location>
</feature>
<name>A0A7M3MAW9_9BACT</name>
<keyword evidence="6 15" id="KW-0479">Metal-binding</keyword>
<evidence type="ECO:0000256" key="6">
    <source>
        <dbReference type="ARBA" id="ARBA00022723"/>
    </source>
</evidence>
<dbReference type="SMART" id="SM00382">
    <property type="entry name" value="AAA"/>
    <property type="match status" value="1"/>
</dbReference>
<keyword evidence="12 15" id="KW-0482">Metalloprotease</keyword>
<comment type="cofactor">
    <cofactor evidence="15">
        <name>Zn(2+)</name>
        <dbReference type="ChEBI" id="CHEBI:29105"/>
    </cofactor>
    <text evidence="15">Binds 1 zinc ion per subunit.</text>
</comment>
<dbReference type="InterPro" id="IPR041569">
    <property type="entry name" value="AAA_lid_3"/>
</dbReference>
<dbReference type="FunFam" id="1.20.58.760:FF:000001">
    <property type="entry name" value="ATP-dependent zinc metalloprotease FtsH"/>
    <property type="match status" value="1"/>
</dbReference>
<evidence type="ECO:0000256" key="5">
    <source>
        <dbReference type="ARBA" id="ARBA00022692"/>
    </source>
</evidence>
<evidence type="ECO:0000256" key="14">
    <source>
        <dbReference type="ARBA" id="ARBA00061570"/>
    </source>
</evidence>
<keyword evidence="11 15" id="KW-1133">Transmembrane helix</keyword>
<dbReference type="GO" id="GO:0004176">
    <property type="term" value="F:ATP-dependent peptidase activity"/>
    <property type="evidence" value="ECO:0007669"/>
    <property type="project" value="InterPro"/>
</dbReference>
<evidence type="ECO:0000256" key="12">
    <source>
        <dbReference type="ARBA" id="ARBA00023049"/>
    </source>
</evidence>
<feature type="binding site" evidence="15">
    <location>
        <position position="441"/>
    </location>
    <ligand>
        <name>Zn(2+)</name>
        <dbReference type="ChEBI" id="CHEBI:29105"/>
        <note>catalytic</note>
    </ligand>
</feature>
<comment type="subunit">
    <text evidence="15">Homohexamer.</text>
</comment>
<accession>A0A7M3MAW9</accession>
<dbReference type="GO" id="GO:0005886">
    <property type="term" value="C:plasma membrane"/>
    <property type="evidence" value="ECO:0007669"/>
    <property type="project" value="UniProtKB-SubCell"/>
</dbReference>
<comment type="similarity">
    <text evidence="2 15">In the C-terminal section; belongs to the peptidase M41 family.</text>
</comment>
<keyword evidence="19" id="KW-0131">Cell cycle</keyword>
<evidence type="ECO:0000256" key="13">
    <source>
        <dbReference type="ARBA" id="ARBA00023136"/>
    </source>
</evidence>
<dbReference type="InterPro" id="IPR037219">
    <property type="entry name" value="Peptidase_M41-like"/>
</dbReference>
<dbReference type="NCBIfam" id="TIGR01241">
    <property type="entry name" value="FtsH_fam"/>
    <property type="match status" value="1"/>
</dbReference>
<dbReference type="GO" id="GO:0004222">
    <property type="term" value="F:metalloendopeptidase activity"/>
    <property type="evidence" value="ECO:0007669"/>
    <property type="project" value="InterPro"/>
</dbReference>
<feature type="region of interest" description="Disordered" evidence="17">
    <location>
        <begin position="604"/>
        <end position="636"/>
    </location>
</feature>
<evidence type="ECO:0000256" key="10">
    <source>
        <dbReference type="ARBA" id="ARBA00022840"/>
    </source>
</evidence>
<evidence type="ECO:0000313" key="19">
    <source>
        <dbReference type="EMBL" id="TVM14371.1"/>
    </source>
</evidence>
<evidence type="ECO:0000256" key="16">
    <source>
        <dbReference type="RuleBase" id="RU003651"/>
    </source>
</evidence>
<keyword evidence="8 15" id="KW-0378">Hydrolase</keyword>
<dbReference type="InterPro" id="IPR003593">
    <property type="entry name" value="AAA+_ATPase"/>
</dbReference>
<evidence type="ECO:0000256" key="9">
    <source>
        <dbReference type="ARBA" id="ARBA00022833"/>
    </source>
</evidence>
<dbReference type="GO" id="GO:0030163">
    <property type="term" value="P:protein catabolic process"/>
    <property type="evidence" value="ECO:0007669"/>
    <property type="project" value="UniProtKB-UniRule"/>
</dbReference>
<keyword evidence="3 15" id="KW-1003">Cell membrane</keyword>
<dbReference type="GO" id="GO:0016887">
    <property type="term" value="F:ATP hydrolysis activity"/>
    <property type="evidence" value="ECO:0007669"/>
    <property type="project" value="UniProtKB-UniRule"/>
</dbReference>
<dbReference type="FunFam" id="1.10.8.60:FF:000001">
    <property type="entry name" value="ATP-dependent zinc metalloprotease FtsH"/>
    <property type="match status" value="1"/>
</dbReference>
<dbReference type="Pfam" id="PF00004">
    <property type="entry name" value="AAA"/>
    <property type="match status" value="1"/>
</dbReference>
<evidence type="ECO:0000256" key="17">
    <source>
        <dbReference type="SAM" id="MobiDB-lite"/>
    </source>
</evidence>
<keyword evidence="10 15" id="KW-0067">ATP-binding</keyword>
<comment type="similarity">
    <text evidence="16">Belongs to the AAA ATPase family.</text>
</comment>
<dbReference type="Gene3D" id="3.30.720.210">
    <property type="match status" value="1"/>
</dbReference>
<dbReference type="EMBL" id="QMIE01000025">
    <property type="protein sequence ID" value="TVM14371.1"/>
    <property type="molecule type" value="Genomic_DNA"/>
</dbReference>
<keyword evidence="9 15" id="KW-0862">Zinc</keyword>
<gene>
    <name evidence="15" type="primary">ftsH</name>
    <name evidence="19" type="ORF">DPQ33_17520</name>
</gene>
<dbReference type="AlphaFoldDB" id="A0A7M3MAW9"/>
<dbReference type="Proteomes" id="UP000448292">
    <property type="component" value="Unassembled WGS sequence"/>
</dbReference>
<evidence type="ECO:0000256" key="7">
    <source>
        <dbReference type="ARBA" id="ARBA00022741"/>
    </source>
</evidence>
<dbReference type="InterPro" id="IPR003960">
    <property type="entry name" value="ATPase_AAA_CS"/>
</dbReference>
<reference evidence="19 20" key="1">
    <citation type="submission" date="2018-06" db="EMBL/GenBank/DDBJ databases">
        <title>Complete genome of Desulfovibrio indonesiensis P37SLT.</title>
        <authorList>
            <person name="Crispim J.S."/>
            <person name="Vidigal P.M.P."/>
            <person name="Silva L.C.F."/>
            <person name="Laguardia C.N."/>
            <person name="Araujo L.C."/>
            <person name="Dias R.S."/>
            <person name="Sousa M.P."/>
            <person name="Paula S.O."/>
            <person name="Silva C."/>
        </authorList>
    </citation>
    <scope>NUCLEOTIDE SEQUENCE [LARGE SCALE GENOMIC DNA]</scope>
    <source>
        <strain evidence="19 20">P37SLT</strain>
    </source>
</reference>
<organism evidence="19 20">
    <name type="scientific">Oceanidesulfovibrio indonesiensis</name>
    <dbReference type="NCBI Taxonomy" id="54767"/>
    <lineage>
        <taxon>Bacteria</taxon>
        <taxon>Pseudomonadati</taxon>
        <taxon>Thermodesulfobacteriota</taxon>
        <taxon>Desulfovibrionia</taxon>
        <taxon>Desulfovibrionales</taxon>
        <taxon>Desulfovibrionaceae</taxon>
        <taxon>Oceanidesulfovibrio</taxon>
    </lineage>
</organism>
<evidence type="ECO:0000256" key="4">
    <source>
        <dbReference type="ARBA" id="ARBA00022670"/>
    </source>
</evidence>
<dbReference type="InterPro" id="IPR000642">
    <property type="entry name" value="Peptidase_M41"/>
</dbReference>
<dbReference type="InterPro" id="IPR027417">
    <property type="entry name" value="P-loop_NTPase"/>
</dbReference>
<dbReference type="SUPFAM" id="SSF52540">
    <property type="entry name" value="P-loop containing nucleoside triphosphate hydrolases"/>
    <property type="match status" value="1"/>
</dbReference>
<dbReference type="Gene3D" id="1.10.8.60">
    <property type="match status" value="1"/>
</dbReference>
<dbReference type="Pfam" id="PF17862">
    <property type="entry name" value="AAA_lid_3"/>
    <property type="match status" value="1"/>
</dbReference>
<feature type="domain" description="AAA+ ATPase" evidence="18">
    <location>
        <begin position="211"/>
        <end position="350"/>
    </location>
</feature>
<comment type="caution">
    <text evidence="19">The sequence shown here is derived from an EMBL/GenBank/DDBJ whole genome shotgun (WGS) entry which is preliminary data.</text>
</comment>
<proteinExistence type="inferred from homology"/>
<dbReference type="PROSITE" id="PS00674">
    <property type="entry name" value="AAA"/>
    <property type="match status" value="1"/>
</dbReference>
<comment type="subcellular location">
    <subcellularLocation>
        <location evidence="15">Cell membrane</location>
        <topology evidence="15">Multi-pass membrane protein</topology>
        <orientation evidence="15">Cytoplasmic side</orientation>
    </subcellularLocation>
    <subcellularLocation>
        <location evidence="1">Membrane</location>
    </subcellularLocation>
</comment>
<dbReference type="InterPro" id="IPR011546">
    <property type="entry name" value="Pept_M41_FtsH_extracell"/>
</dbReference>
<dbReference type="PANTHER" id="PTHR23076">
    <property type="entry name" value="METALLOPROTEASE M41 FTSH"/>
    <property type="match status" value="1"/>
</dbReference>
<protein>
    <recommendedName>
        <fullName evidence="15">ATP-dependent zinc metalloprotease FtsH</fullName>
        <ecNumber evidence="15">3.4.24.-</ecNumber>
    </recommendedName>
</protein>
<keyword evidence="13 15" id="KW-0472">Membrane</keyword>
<evidence type="ECO:0000256" key="2">
    <source>
        <dbReference type="ARBA" id="ARBA00010044"/>
    </source>
</evidence>
<dbReference type="InterPro" id="IPR005936">
    <property type="entry name" value="FtsH"/>
</dbReference>
<evidence type="ECO:0000256" key="11">
    <source>
        <dbReference type="ARBA" id="ARBA00022989"/>
    </source>
</evidence>